<accession>A0A6C2YSH9</accession>
<dbReference type="EMBL" id="LR586016">
    <property type="protein sequence ID" value="VIP04648.1"/>
    <property type="molecule type" value="Genomic_DNA"/>
</dbReference>
<organism evidence="4">
    <name type="scientific">Tuwongella immobilis</name>
    <dbReference type="NCBI Taxonomy" id="692036"/>
    <lineage>
        <taxon>Bacteria</taxon>
        <taxon>Pseudomonadati</taxon>
        <taxon>Planctomycetota</taxon>
        <taxon>Planctomycetia</taxon>
        <taxon>Gemmatales</taxon>
        <taxon>Gemmataceae</taxon>
        <taxon>Tuwongella</taxon>
    </lineage>
</organism>
<dbReference type="KEGG" id="tim:GMBLW1_45450"/>
<keyword evidence="5" id="KW-1185">Reference proteome</keyword>
<dbReference type="PANTHER" id="PTHR43156:SF2">
    <property type="entry name" value="STAGE II SPORULATION PROTEIN E"/>
    <property type="match status" value="1"/>
</dbReference>
<dbReference type="PROSITE" id="PS51371">
    <property type="entry name" value="CBS"/>
    <property type="match status" value="2"/>
</dbReference>
<dbReference type="GO" id="GO:0016791">
    <property type="term" value="F:phosphatase activity"/>
    <property type="evidence" value="ECO:0007669"/>
    <property type="project" value="TreeGrafter"/>
</dbReference>
<name>A0A6C2YSH9_9BACT</name>
<dbReference type="AlphaFoldDB" id="A0A6C2YSH9"/>
<dbReference type="CDD" id="cd04623">
    <property type="entry name" value="CBS_pair_bac_euk"/>
    <property type="match status" value="1"/>
</dbReference>
<dbReference type="Proteomes" id="UP000464378">
    <property type="component" value="Chromosome"/>
</dbReference>
<feature type="domain" description="CBS" evidence="3">
    <location>
        <begin position="78"/>
        <end position="137"/>
    </location>
</feature>
<dbReference type="Pfam" id="PF07228">
    <property type="entry name" value="SpoIIE"/>
    <property type="match status" value="1"/>
</dbReference>
<keyword evidence="1" id="KW-0378">Hydrolase</keyword>
<dbReference type="SMART" id="SM00116">
    <property type="entry name" value="CBS"/>
    <property type="match status" value="2"/>
</dbReference>
<dbReference type="InterPro" id="IPR046342">
    <property type="entry name" value="CBS_dom_sf"/>
</dbReference>
<dbReference type="EMBL" id="LR593887">
    <property type="protein sequence ID" value="VTS06657.1"/>
    <property type="molecule type" value="Genomic_DNA"/>
</dbReference>
<dbReference type="RefSeq" id="WP_162659702.1">
    <property type="nucleotide sequence ID" value="NZ_LR593887.1"/>
</dbReference>
<dbReference type="SMART" id="SM00331">
    <property type="entry name" value="PP2C_SIG"/>
    <property type="match status" value="1"/>
</dbReference>
<gene>
    <name evidence="4" type="ORF">GMBLW1_45450</name>
</gene>
<evidence type="ECO:0000313" key="5">
    <source>
        <dbReference type="Proteomes" id="UP000464378"/>
    </source>
</evidence>
<dbReference type="InterPro" id="IPR044725">
    <property type="entry name" value="CBSX3_CBS_dom"/>
</dbReference>
<dbReference type="InterPro" id="IPR000644">
    <property type="entry name" value="CBS_dom"/>
</dbReference>
<dbReference type="InterPro" id="IPR036457">
    <property type="entry name" value="PPM-type-like_dom_sf"/>
</dbReference>
<evidence type="ECO:0000259" key="3">
    <source>
        <dbReference type="PROSITE" id="PS51371"/>
    </source>
</evidence>
<feature type="domain" description="CBS" evidence="3">
    <location>
        <begin position="13"/>
        <end position="74"/>
    </location>
</feature>
<dbReference type="Gene3D" id="3.10.580.10">
    <property type="entry name" value="CBS-domain"/>
    <property type="match status" value="1"/>
</dbReference>
<dbReference type="SUPFAM" id="SSF81606">
    <property type="entry name" value="PP2C-like"/>
    <property type="match status" value="1"/>
</dbReference>
<proteinExistence type="predicted"/>
<evidence type="ECO:0000256" key="2">
    <source>
        <dbReference type="PROSITE-ProRule" id="PRU00703"/>
    </source>
</evidence>
<dbReference type="InParanoid" id="A0A6C2YSH9"/>
<protein>
    <recommendedName>
        <fullName evidence="3">CBS domain-containing protein</fullName>
    </recommendedName>
</protein>
<dbReference type="InterPro" id="IPR001932">
    <property type="entry name" value="PPM-type_phosphatase-like_dom"/>
</dbReference>
<dbReference type="Pfam" id="PF00571">
    <property type="entry name" value="CBS"/>
    <property type="match status" value="2"/>
</dbReference>
<reference evidence="4" key="1">
    <citation type="submission" date="2019-04" db="EMBL/GenBank/DDBJ databases">
        <authorList>
            <consortium name="Science for Life Laboratories"/>
        </authorList>
    </citation>
    <scope>NUCLEOTIDE SEQUENCE</scope>
    <source>
        <strain evidence="4">MBLW1</strain>
    </source>
</reference>
<dbReference type="Gene3D" id="3.60.40.10">
    <property type="entry name" value="PPM-type phosphatase domain"/>
    <property type="match status" value="1"/>
</dbReference>
<dbReference type="PANTHER" id="PTHR43156">
    <property type="entry name" value="STAGE II SPORULATION PROTEIN E-RELATED"/>
    <property type="match status" value="1"/>
</dbReference>
<evidence type="ECO:0000256" key="1">
    <source>
        <dbReference type="ARBA" id="ARBA00022801"/>
    </source>
</evidence>
<sequence length="399" mass="44948">MQTIADLTVRQVMVGEPICVRPEESIQQVLRRMSELRIGAVLVTDDDQLLGIFTERDLLRHAAVAAVGWRQTPVAHWMTTDVYTISPDAGWEEAMSRLEQWHVRHLPVVEDGRVIGILSSRQLISRREEYLNQQIAERTREVRQANEELLARDAEMTHHLRMASRLMNRIVLPHASPSWPELMIGVEFVPLDLLGGDYYDFAYPDANHLGILMADASGHSLPAAMVAIMARIAFSEVAHTTIHPGEVLAAMNKRLQGLSDERFVTAFYGVIDRRNYRFTYANAGHPIPLLQRAKATTVEPLTSRGFMLGILPDEVYTERSIDLAPGDRLCMFTDGVVESMNDRGEMLGNRRFEAMVNQRHRDPVNGLASRLLGDVNRFRSGNPASDDITLMMVGLRESV</sequence>
<keyword evidence="2" id="KW-0129">CBS domain</keyword>
<evidence type="ECO:0000313" key="4">
    <source>
        <dbReference type="EMBL" id="VIP04648.1"/>
    </source>
</evidence>
<dbReference type="SUPFAM" id="SSF54631">
    <property type="entry name" value="CBS-domain pair"/>
    <property type="match status" value="1"/>
</dbReference>
<dbReference type="InterPro" id="IPR052016">
    <property type="entry name" value="Bact_Sigma-Reg"/>
</dbReference>